<proteinExistence type="predicted"/>
<name>A0A1I0G989_THASX</name>
<dbReference type="PANTHER" id="PTHR36509:SF3">
    <property type="entry name" value="SIGNAL PEPTIDE PROTEIN"/>
    <property type="match status" value="1"/>
</dbReference>
<feature type="domain" description="DUF1214" evidence="2">
    <location>
        <begin position="379"/>
        <end position="488"/>
    </location>
</feature>
<dbReference type="Gene3D" id="1.10.3360.10">
    <property type="entry name" value="VPA0735-like domain"/>
    <property type="match status" value="1"/>
</dbReference>
<feature type="signal peptide" evidence="1">
    <location>
        <begin position="1"/>
        <end position="18"/>
    </location>
</feature>
<feature type="chain" id="PRO_5011588659" evidence="1">
    <location>
        <begin position="19"/>
        <end position="505"/>
    </location>
</feature>
<gene>
    <name evidence="4" type="ORF">SAMN05660429_02359</name>
</gene>
<evidence type="ECO:0000256" key="1">
    <source>
        <dbReference type="SAM" id="SignalP"/>
    </source>
</evidence>
<dbReference type="AlphaFoldDB" id="A0A1I0G989"/>
<accession>A0A1I0G989</accession>
<evidence type="ECO:0000259" key="3">
    <source>
        <dbReference type="Pfam" id="PF06863"/>
    </source>
</evidence>
<dbReference type="InterPro" id="IPR010679">
    <property type="entry name" value="DUF1254"/>
</dbReference>
<dbReference type="PANTHER" id="PTHR36509">
    <property type="entry name" value="BLL3101 PROTEIN"/>
    <property type="match status" value="1"/>
</dbReference>
<reference evidence="4 5" key="1">
    <citation type="submission" date="2016-10" db="EMBL/GenBank/DDBJ databases">
        <authorList>
            <person name="de Groot N.N."/>
        </authorList>
    </citation>
    <scope>NUCLEOTIDE SEQUENCE [LARGE SCALE GENOMIC DNA]</scope>
    <source>
        <strain evidence="4 5">DSM 19706</strain>
    </source>
</reference>
<evidence type="ECO:0000313" key="5">
    <source>
        <dbReference type="Proteomes" id="UP000199308"/>
    </source>
</evidence>
<organism evidence="4 5">
    <name type="scientific">Thalassotalea agarivorans</name>
    <name type="common">Thalassomonas agarivorans</name>
    <dbReference type="NCBI Taxonomy" id="349064"/>
    <lineage>
        <taxon>Bacteria</taxon>
        <taxon>Pseudomonadati</taxon>
        <taxon>Pseudomonadota</taxon>
        <taxon>Gammaproteobacteria</taxon>
        <taxon>Alteromonadales</taxon>
        <taxon>Colwelliaceae</taxon>
        <taxon>Thalassotalea</taxon>
    </lineage>
</organism>
<keyword evidence="5" id="KW-1185">Reference proteome</keyword>
<dbReference type="Pfam" id="PF06863">
    <property type="entry name" value="DUF1254"/>
    <property type="match status" value="1"/>
</dbReference>
<evidence type="ECO:0000313" key="4">
    <source>
        <dbReference type="EMBL" id="SET67231.1"/>
    </source>
</evidence>
<evidence type="ECO:0000259" key="2">
    <source>
        <dbReference type="Pfam" id="PF06742"/>
    </source>
</evidence>
<dbReference type="PROSITE" id="PS51257">
    <property type="entry name" value="PROKAR_LIPOPROTEIN"/>
    <property type="match status" value="1"/>
</dbReference>
<dbReference type="InterPro" id="IPR010621">
    <property type="entry name" value="DUF1214"/>
</dbReference>
<dbReference type="Pfam" id="PF06742">
    <property type="entry name" value="DUF1214"/>
    <property type="match status" value="1"/>
</dbReference>
<dbReference type="OrthoDB" id="547269at2"/>
<feature type="domain" description="DUF1254" evidence="3">
    <location>
        <begin position="118"/>
        <end position="230"/>
    </location>
</feature>
<dbReference type="STRING" id="349064.SAMN05660429_02359"/>
<dbReference type="EMBL" id="FOHK01000011">
    <property type="protein sequence ID" value="SET67231.1"/>
    <property type="molecule type" value="Genomic_DNA"/>
</dbReference>
<dbReference type="InterPro" id="IPR037050">
    <property type="entry name" value="DUF1254_sf"/>
</dbReference>
<dbReference type="RefSeq" id="WP_093330860.1">
    <property type="nucleotide sequence ID" value="NZ_AP027363.1"/>
</dbReference>
<dbReference type="Gene3D" id="2.60.40.1610">
    <property type="entry name" value="Domain of unknown function DUF1254"/>
    <property type="match status" value="1"/>
</dbReference>
<dbReference type="Gene3D" id="2.60.120.600">
    <property type="entry name" value="Domain of unknown function DUF1214, C-terminal domain"/>
    <property type="match status" value="1"/>
</dbReference>
<dbReference type="SUPFAM" id="SSF160935">
    <property type="entry name" value="VPA0735-like"/>
    <property type="match status" value="1"/>
</dbReference>
<keyword evidence="1" id="KW-0732">Signal</keyword>
<protein>
    <submittedName>
        <fullName evidence="4">Uncharacterized conserved protein</fullName>
    </submittedName>
</protein>
<dbReference type="InterPro" id="IPR037049">
    <property type="entry name" value="DUF1214_C_sf"/>
</dbReference>
<dbReference type="Proteomes" id="UP000199308">
    <property type="component" value="Unassembled WGS sequence"/>
</dbReference>
<sequence length="505" mass="56964">MKKFLLASVIATASIAIVGCNDLDNQQPANVNNVSLDNASLIGNESIVTPYGTIGIEHNYITDEGSAILFDAMDMQRASQAYIWSTPLVSMITWRDEMNQAYNTHNRGEFAVLESYNEKLGVVTGNLTTPYIFSFDSVAEGPLEVKYPAGMTAGAFLDFWQRPIADVGLTGPDQGKGGHYIIVGPNDDPEKYKAPGVHVFQSETNNVFLGLRILESDPAYSEKFQSQLKISAYGEKPVEIKFNAGYDKPWSGTAPRDLSYWQRLHKNINEEPIREQDKVWIAMLEPLGISIGKPFNPDERQKKLLLEGLAMGELMLRNLQTNPRFAEVYWDNTNWYKSFDFTIPQITDTRVELDERAVWFYEAVSSTEGMVNPVVGKGQVYMTTKRDSDGNLLRADKTYRLRVPADVPVGQFWSLTLYSEETRRPYENGEGTIRSVSLDSKLEDLVKNEDGSVDLYIGAHAPKGYEKNHMQTVGKDGWFVYFRLYAPLEGFFDKSFSLPDFEKID</sequence>